<dbReference type="GO" id="GO:0080008">
    <property type="term" value="C:Cul4-RING E3 ubiquitin ligase complex"/>
    <property type="evidence" value="ECO:0000318"/>
    <property type="project" value="GO_Central"/>
</dbReference>
<accession>A2FEW4</accession>
<dbReference type="InterPro" id="IPR045151">
    <property type="entry name" value="DCAF8"/>
</dbReference>
<evidence type="ECO:0000256" key="2">
    <source>
        <dbReference type="ARBA" id="ARBA00022737"/>
    </source>
</evidence>
<evidence type="ECO:0000256" key="3">
    <source>
        <dbReference type="PROSITE-ProRule" id="PRU00221"/>
    </source>
</evidence>
<dbReference type="InterPro" id="IPR001680">
    <property type="entry name" value="WD40_rpt"/>
</dbReference>
<feature type="repeat" description="WD" evidence="3">
    <location>
        <begin position="20"/>
        <end position="52"/>
    </location>
</feature>
<proteinExistence type="predicted"/>
<dbReference type="InterPro" id="IPR036322">
    <property type="entry name" value="WD40_repeat_dom_sf"/>
</dbReference>
<dbReference type="PROSITE" id="PS50082">
    <property type="entry name" value="WD_REPEATS_2"/>
    <property type="match status" value="1"/>
</dbReference>
<dbReference type="VEuPathDB" id="TrichDB:TVAG_041700"/>
<evidence type="ECO:0000313" key="5">
    <source>
        <dbReference type="Proteomes" id="UP000001542"/>
    </source>
</evidence>
<dbReference type="OrthoDB" id="4869960at2759"/>
<evidence type="ECO:0000313" key="4">
    <source>
        <dbReference type="EMBL" id="EAX96568.1"/>
    </source>
</evidence>
<dbReference type="SUPFAM" id="SSF50978">
    <property type="entry name" value="WD40 repeat-like"/>
    <property type="match status" value="1"/>
</dbReference>
<dbReference type="InParanoid" id="A2FEW4"/>
<name>A2FEW4_TRIV3</name>
<dbReference type="Gene3D" id="2.130.10.10">
    <property type="entry name" value="YVTN repeat-like/Quinoprotein amine dehydrogenase"/>
    <property type="match status" value="2"/>
</dbReference>
<dbReference type="Proteomes" id="UP000001542">
    <property type="component" value="Unassembled WGS sequence"/>
</dbReference>
<keyword evidence="1 3" id="KW-0853">WD repeat</keyword>
<protein>
    <recommendedName>
        <fullName evidence="6">WD repeat protein</fullName>
    </recommendedName>
</protein>
<dbReference type="AlphaFoldDB" id="A2FEW4"/>
<dbReference type="KEGG" id="tva:4754341"/>
<reference evidence="4" key="1">
    <citation type="submission" date="2006-10" db="EMBL/GenBank/DDBJ databases">
        <authorList>
            <person name="Amadeo P."/>
            <person name="Zhao Q."/>
            <person name="Wortman J."/>
            <person name="Fraser-Liggett C."/>
            <person name="Carlton J."/>
        </authorList>
    </citation>
    <scope>NUCLEOTIDE SEQUENCE</scope>
    <source>
        <strain evidence="4">G3</strain>
    </source>
</reference>
<organism evidence="4 5">
    <name type="scientific">Trichomonas vaginalis (strain ATCC PRA-98 / G3)</name>
    <dbReference type="NCBI Taxonomy" id="412133"/>
    <lineage>
        <taxon>Eukaryota</taxon>
        <taxon>Metamonada</taxon>
        <taxon>Parabasalia</taxon>
        <taxon>Trichomonadida</taxon>
        <taxon>Trichomonadidae</taxon>
        <taxon>Trichomonas</taxon>
    </lineage>
</organism>
<dbReference type="STRING" id="5722.A2FEW4"/>
<dbReference type="GO" id="GO:0045717">
    <property type="term" value="P:negative regulation of fatty acid biosynthetic process"/>
    <property type="evidence" value="ECO:0000318"/>
    <property type="project" value="GO_Central"/>
</dbReference>
<dbReference type="VEuPathDB" id="TrichDB:TVAGG3_0702820"/>
<sequence length="392" mass="43770">MTEFRSSKSLSYGFKARTKLEGHKGCINTCQFDNPGKRLLTGCDDGSVWMWEPGRTVKEPVVRTRPHYTNVFGASFLTDDTFVSGSNDAEVCVTKINNDGTTTTTRFSAHHVQKITAVQPIDSTTFLSTSYDGTLRLFDTRLDYNGIVETKPILTEKDYQYESYEFLVSNLDRLNLEPQGAGGGPIQKPASDNRTLMSSFPAPLYSISVHPYDRHTIAMGCGDTCIRFVDLRNNSKSIKFSMRHEYKRNAPVTGATYDSTGNRIAATVRYGVAHIIDIQAKTALCLTSHRSISTDKYINWLGEWVVSGSDDGKVYIYDPTDGKVVGGDCGVERMHKGNTNIVAVHQQSLQLATSGVDYYITLWGPTTLTDYHEKEFVMQDDPASRLFPNFLY</sequence>
<dbReference type="EMBL" id="DS113753">
    <property type="protein sequence ID" value="EAX96568.1"/>
    <property type="molecule type" value="Genomic_DNA"/>
</dbReference>
<dbReference type="OMA" id="GHCNNIF"/>
<reference evidence="4" key="2">
    <citation type="journal article" date="2007" name="Science">
        <title>Draft genome sequence of the sexually transmitted pathogen Trichomonas vaginalis.</title>
        <authorList>
            <person name="Carlton J.M."/>
            <person name="Hirt R.P."/>
            <person name="Silva J.C."/>
            <person name="Delcher A.L."/>
            <person name="Schatz M."/>
            <person name="Zhao Q."/>
            <person name="Wortman J.R."/>
            <person name="Bidwell S.L."/>
            <person name="Alsmark U.C.M."/>
            <person name="Besteiro S."/>
            <person name="Sicheritz-Ponten T."/>
            <person name="Noel C.J."/>
            <person name="Dacks J.B."/>
            <person name="Foster P.G."/>
            <person name="Simillion C."/>
            <person name="Van de Peer Y."/>
            <person name="Miranda-Saavedra D."/>
            <person name="Barton G.J."/>
            <person name="Westrop G.D."/>
            <person name="Mueller S."/>
            <person name="Dessi D."/>
            <person name="Fiori P.L."/>
            <person name="Ren Q."/>
            <person name="Paulsen I."/>
            <person name="Zhang H."/>
            <person name="Bastida-Corcuera F.D."/>
            <person name="Simoes-Barbosa A."/>
            <person name="Brown M.T."/>
            <person name="Hayes R.D."/>
            <person name="Mukherjee M."/>
            <person name="Okumura C.Y."/>
            <person name="Schneider R."/>
            <person name="Smith A.J."/>
            <person name="Vanacova S."/>
            <person name="Villalvazo M."/>
            <person name="Haas B.J."/>
            <person name="Pertea M."/>
            <person name="Feldblyum T.V."/>
            <person name="Utterback T.R."/>
            <person name="Shu C.L."/>
            <person name="Osoegawa K."/>
            <person name="de Jong P.J."/>
            <person name="Hrdy I."/>
            <person name="Horvathova L."/>
            <person name="Zubacova Z."/>
            <person name="Dolezal P."/>
            <person name="Malik S.B."/>
            <person name="Logsdon J.M. Jr."/>
            <person name="Henze K."/>
            <person name="Gupta A."/>
            <person name="Wang C.C."/>
            <person name="Dunne R.L."/>
            <person name="Upcroft J.A."/>
            <person name="Upcroft P."/>
            <person name="White O."/>
            <person name="Salzberg S.L."/>
            <person name="Tang P."/>
            <person name="Chiu C.-H."/>
            <person name="Lee Y.-S."/>
            <person name="Embley T.M."/>
            <person name="Coombs G.H."/>
            <person name="Mottram J.C."/>
            <person name="Tachezy J."/>
            <person name="Fraser-Liggett C.M."/>
            <person name="Johnson P.J."/>
        </authorList>
    </citation>
    <scope>NUCLEOTIDE SEQUENCE [LARGE SCALE GENOMIC DNA]</scope>
    <source>
        <strain evidence="4">G3</strain>
    </source>
</reference>
<evidence type="ECO:0000256" key="1">
    <source>
        <dbReference type="ARBA" id="ARBA00022574"/>
    </source>
</evidence>
<dbReference type="RefSeq" id="XP_001309498.1">
    <property type="nucleotide sequence ID" value="XM_001309497.1"/>
</dbReference>
<dbReference type="SMR" id="A2FEW4"/>
<dbReference type="eggNOG" id="KOG1334">
    <property type="taxonomic scope" value="Eukaryota"/>
</dbReference>
<gene>
    <name evidence="4" type="ORF">TVAG_041700</name>
</gene>
<dbReference type="SMART" id="SM00320">
    <property type="entry name" value="WD40"/>
    <property type="match status" value="7"/>
</dbReference>
<dbReference type="PANTHER" id="PTHR15574:SF40">
    <property type="entry name" value="WD AND TETRATRICOPEPTIDE REPEATS PROTEIN 1"/>
    <property type="match status" value="1"/>
</dbReference>
<dbReference type="PROSITE" id="PS50294">
    <property type="entry name" value="WD_REPEATS_REGION"/>
    <property type="match status" value="1"/>
</dbReference>
<dbReference type="GO" id="GO:0005737">
    <property type="term" value="C:cytoplasm"/>
    <property type="evidence" value="ECO:0000318"/>
    <property type="project" value="GO_Central"/>
</dbReference>
<evidence type="ECO:0008006" key="6">
    <source>
        <dbReference type="Google" id="ProtNLM"/>
    </source>
</evidence>
<keyword evidence="5" id="KW-1185">Reference proteome</keyword>
<keyword evidence="2" id="KW-0677">Repeat</keyword>
<dbReference type="PANTHER" id="PTHR15574">
    <property type="entry name" value="WD REPEAT DOMAIN-CONTAINING FAMILY"/>
    <property type="match status" value="1"/>
</dbReference>
<dbReference type="InterPro" id="IPR015943">
    <property type="entry name" value="WD40/YVTN_repeat-like_dom_sf"/>
</dbReference>
<dbReference type="Pfam" id="PF00400">
    <property type="entry name" value="WD40"/>
    <property type="match status" value="3"/>
</dbReference>